<protein>
    <recommendedName>
        <fullName evidence="1">HotDog ACOT-type domain-containing protein</fullName>
    </recommendedName>
</protein>
<dbReference type="SUPFAM" id="SSF54637">
    <property type="entry name" value="Thioesterase/thiol ester dehydrase-isomerase"/>
    <property type="match status" value="1"/>
</dbReference>
<organism evidence="2 3">
    <name type="scientific">Amanita muscaria (strain Koide BX008)</name>
    <dbReference type="NCBI Taxonomy" id="946122"/>
    <lineage>
        <taxon>Eukaryota</taxon>
        <taxon>Fungi</taxon>
        <taxon>Dikarya</taxon>
        <taxon>Basidiomycota</taxon>
        <taxon>Agaricomycotina</taxon>
        <taxon>Agaricomycetes</taxon>
        <taxon>Agaricomycetidae</taxon>
        <taxon>Agaricales</taxon>
        <taxon>Pluteineae</taxon>
        <taxon>Amanitaceae</taxon>
        <taxon>Amanita</taxon>
    </lineage>
</organism>
<dbReference type="STRING" id="946122.A0A0C2WGP7"/>
<accession>A0A0C2WGP7</accession>
<dbReference type="Gene3D" id="3.10.129.10">
    <property type="entry name" value="Hotdog Thioesterase"/>
    <property type="match status" value="1"/>
</dbReference>
<dbReference type="InterPro" id="IPR033120">
    <property type="entry name" value="HOTDOG_ACOT"/>
</dbReference>
<feature type="domain" description="HotDog ACOT-type" evidence="1">
    <location>
        <begin position="1"/>
        <end position="79"/>
    </location>
</feature>
<dbReference type="InParanoid" id="A0A0C2WGP7"/>
<dbReference type="OrthoDB" id="331699at2759"/>
<dbReference type="PROSITE" id="PS51770">
    <property type="entry name" value="HOTDOG_ACOT"/>
    <property type="match status" value="1"/>
</dbReference>
<evidence type="ECO:0000313" key="2">
    <source>
        <dbReference type="EMBL" id="KIL60612.1"/>
    </source>
</evidence>
<proteinExistence type="predicted"/>
<evidence type="ECO:0000259" key="1">
    <source>
        <dbReference type="PROSITE" id="PS51770"/>
    </source>
</evidence>
<reference evidence="2 3" key="1">
    <citation type="submission" date="2014-04" db="EMBL/GenBank/DDBJ databases">
        <title>Evolutionary Origins and Diversification of the Mycorrhizal Mutualists.</title>
        <authorList>
            <consortium name="DOE Joint Genome Institute"/>
            <consortium name="Mycorrhizal Genomics Consortium"/>
            <person name="Kohler A."/>
            <person name="Kuo A."/>
            <person name="Nagy L.G."/>
            <person name="Floudas D."/>
            <person name="Copeland A."/>
            <person name="Barry K.W."/>
            <person name="Cichocki N."/>
            <person name="Veneault-Fourrey C."/>
            <person name="LaButti K."/>
            <person name="Lindquist E.A."/>
            <person name="Lipzen A."/>
            <person name="Lundell T."/>
            <person name="Morin E."/>
            <person name="Murat C."/>
            <person name="Riley R."/>
            <person name="Ohm R."/>
            <person name="Sun H."/>
            <person name="Tunlid A."/>
            <person name="Henrissat B."/>
            <person name="Grigoriev I.V."/>
            <person name="Hibbett D.S."/>
            <person name="Martin F."/>
        </authorList>
    </citation>
    <scope>NUCLEOTIDE SEQUENCE [LARGE SCALE GENOMIC DNA]</scope>
    <source>
        <strain evidence="2 3">Koide BX008</strain>
    </source>
</reference>
<name>A0A0C2WGP7_AMAMK</name>
<dbReference type="HOGENOM" id="CLU_1854736_0_0_1"/>
<dbReference type="AlphaFoldDB" id="A0A0C2WGP7"/>
<dbReference type="Proteomes" id="UP000054549">
    <property type="component" value="Unassembled WGS sequence"/>
</dbReference>
<sequence>MFTRGSAQFISLEGISFSRPVPIGSILRLTSYILHTTSSDDFSSVVHVGVKANVADVQTGSEHTFGSRGTRNMGLERRYLSRKRTKKRLEGKRASKLGAEVRGERPSELEVACSTSLHRFPFRQVFGCNIVKPIATFY</sequence>
<keyword evidence="3" id="KW-1185">Reference proteome</keyword>
<gene>
    <name evidence="2" type="ORF">M378DRAFT_180398</name>
</gene>
<dbReference type="InterPro" id="IPR029069">
    <property type="entry name" value="HotDog_dom_sf"/>
</dbReference>
<evidence type="ECO:0000313" key="3">
    <source>
        <dbReference type="Proteomes" id="UP000054549"/>
    </source>
</evidence>
<dbReference type="EMBL" id="KN818296">
    <property type="protein sequence ID" value="KIL60612.1"/>
    <property type="molecule type" value="Genomic_DNA"/>
</dbReference>